<dbReference type="EMBL" id="JADQDM010000012">
    <property type="protein sequence ID" value="MBF9223185.1"/>
    <property type="molecule type" value="Genomic_DNA"/>
</dbReference>
<comment type="caution">
    <text evidence="1">The sequence shown here is derived from an EMBL/GenBank/DDBJ whole genome shotgun (WGS) entry which is preliminary data.</text>
</comment>
<dbReference type="SUPFAM" id="SSF102462">
    <property type="entry name" value="Peptidyl-tRNA hydrolase II"/>
    <property type="match status" value="1"/>
</dbReference>
<proteinExistence type="predicted"/>
<gene>
    <name evidence="1" type="ORF">I2H31_18925</name>
</gene>
<dbReference type="InterPro" id="IPR023476">
    <property type="entry name" value="Pep_tRNA_hydro_II_dom_sf"/>
</dbReference>
<name>A0ABS0I8C1_9BACT</name>
<organism evidence="1 2">
    <name type="scientific">Hymenobacter ruricola</name>
    <dbReference type="NCBI Taxonomy" id="2791023"/>
    <lineage>
        <taxon>Bacteria</taxon>
        <taxon>Pseudomonadati</taxon>
        <taxon>Bacteroidota</taxon>
        <taxon>Cytophagia</taxon>
        <taxon>Cytophagales</taxon>
        <taxon>Hymenobacteraceae</taxon>
        <taxon>Hymenobacter</taxon>
    </lineage>
</organism>
<dbReference type="Pfam" id="PF09391">
    <property type="entry name" value="DUF2000"/>
    <property type="match status" value="1"/>
</dbReference>
<evidence type="ECO:0000313" key="1">
    <source>
        <dbReference type="EMBL" id="MBF9223185.1"/>
    </source>
</evidence>
<sequence>MLYDTKIALVLKADLPTWQKLNVAAFLASAVAIQFPETHGQPFVNGSGVTYLPFLKQPVLVYQAAEEKDLRRAHQRASERGLQVGIYTEPLFATKGEAENLAVIAQYTTETQLLVGLVVYGDAKQVSKALDGLKLHT</sequence>
<accession>A0ABS0I8C1</accession>
<dbReference type="Gene3D" id="3.40.1490.10">
    <property type="entry name" value="Bit1"/>
    <property type="match status" value="1"/>
</dbReference>
<reference evidence="1 2" key="1">
    <citation type="submission" date="2020-11" db="EMBL/GenBank/DDBJ databases">
        <authorList>
            <person name="Kim M.K."/>
        </authorList>
    </citation>
    <scope>NUCLEOTIDE SEQUENCE [LARGE SCALE GENOMIC DNA]</scope>
    <source>
        <strain evidence="1 2">BT662</strain>
    </source>
</reference>
<dbReference type="RefSeq" id="WP_196294628.1">
    <property type="nucleotide sequence ID" value="NZ_JADQDM010000012.1"/>
</dbReference>
<dbReference type="InterPro" id="IPR018988">
    <property type="entry name" value="DUF2000"/>
</dbReference>
<protein>
    <submittedName>
        <fullName evidence="1">DUF2000 family protein</fullName>
    </submittedName>
</protein>
<dbReference type="Proteomes" id="UP000618931">
    <property type="component" value="Unassembled WGS sequence"/>
</dbReference>
<keyword evidence="2" id="KW-1185">Reference proteome</keyword>
<evidence type="ECO:0000313" key="2">
    <source>
        <dbReference type="Proteomes" id="UP000618931"/>
    </source>
</evidence>